<keyword evidence="3" id="KW-1185">Reference proteome</keyword>
<protein>
    <submittedName>
        <fullName evidence="2">Uncharacterized protein</fullName>
    </submittedName>
</protein>
<accession>A0A6G5QAK6</accession>
<reference evidence="2 3" key="1">
    <citation type="submission" date="2019-02" db="EMBL/GenBank/DDBJ databases">
        <title>Novel Pseudomonas phage from tap water.</title>
        <authorList>
            <person name="Petrzik K."/>
            <person name="Koloniuk I."/>
            <person name="Lukavsky J."/>
        </authorList>
    </citation>
    <scope>NUCLEOTIDE SEQUENCE [LARGE SCALE GENOMIC DNA]</scope>
</reference>
<dbReference type="RefSeq" id="YP_010597308.1">
    <property type="nucleotide sequence ID" value="NC_069740.1"/>
</dbReference>
<proteinExistence type="predicted"/>
<dbReference type="GeneID" id="77608962"/>
<sequence length="133" mass="13847">MNIGANAMKPARILYFVNGPAPSPEDYQAASDLNANVVFRNALAVPGEPHCLEMCDGVAGEVPPLYSEAYPDAEEAIAKKSEELKALSARVGDEPAPRLTAAQRKAAEKAAKLAAKQTGQGGGTGTWNPNAPT</sequence>
<evidence type="ECO:0000313" key="2">
    <source>
        <dbReference type="EMBL" id="QBZ71725.1"/>
    </source>
</evidence>
<name>A0A6G5QAK6_9CAUD</name>
<organism evidence="2 3">
    <name type="scientific">Pseudomonas phage KP1</name>
    <dbReference type="NCBI Taxonomy" id="2562463"/>
    <lineage>
        <taxon>Viruses</taxon>
        <taxon>Duplodnaviria</taxon>
        <taxon>Heunggongvirae</taxon>
        <taxon>Uroviricota</taxon>
        <taxon>Caudoviricetes</taxon>
        <taxon>Jondennisvirinae</taxon>
        <taxon>Kipunavirus</taxon>
        <taxon>Kipunavirus KP1</taxon>
    </lineage>
</organism>
<evidence type="ECO:0000256" key="1">
    <source>
        <dbReference type="SAM" id="MobiDB-lite"/>
    </source>
</evidence>
<dbReference type="Proteomes" id="UP000503152">
    <property type="component" value="Segment"/>
</dbReference>
<dbReference type="EMBL" id="MK574078">
    <property type="protein sequence ID" value="QBZ71725.1"/>
    <property type="molecule type" value="Genomic_DNA"/>
</dbReference>
<feature type="region of interest" description="Disordered" evidence="1">
    <location>
        <begin position="112"/>
        <end position="133"/>
    </location>
</feature>
<evidence type="ECO:0000313" key="3">
    <source>
        <dbReference type="Proteomes" id="UP000503152"/>
    </source>
</evidence>
<dbReference type="KEGG" id="vg:77608962"/>